<sequence length="442" mass="46282">MESRAIAILATLDTKAGEAAYLRDLIQDRGWSTLVVDVGLGDAPEGLAGIPADEVATAAGTGVAELRAAGRRDKAMEAMGSGAGKLLAERYRAGRLAGVIAAGGNQGTAIASIAMRALPIGPPKVIVSTVASGDVRGYVGDSDIAMMFSVGDLLGGPNPVTSRVLEKAAAAVAGMADATERIAAEQEPGSVSITAFGNTHKAVVVAMERLTGAGHHVVPFHASGACGSAMERLVDEGKIEGVLDLTTHELLGELYPEDIYAPVRPGRLTAAGRRGIPQVVVPGGLEYFCFGAPETIPPRLRGRAIHYHNPYNTNVRASREELRRVGETMAERLNAARGPVAILIPLRGWSEVGSPGGVLHDPEANRGLVEVLRERVKPAISLREVDAVINDPNFAELAADTLLGFLESGSRPERSGVAGGEQRATVVRESGKEEPDDRWLLE</sequence>
<dbReference type="Gene3D" id="3.40.50.12030">
    <property type="entry name" value="Uncharacterised protein family UPF0261, NC domain"/>
    <property type="match status" value="1"/>
</dbReference>
<name>A0A4R1BEQ8_9ACTN</name>
<dbReference type="AlphaFoldDB" id="A0A4R1BEQ8"/>
<proteinExistence type="predicted"/>
<feature type="compositionally biased region" description="Basic and acidic residues" evidence="1">
    <location>
        <begin position="429"/>
        <end position="442"/>
    </location>
</feature>
<dbReference type="EMBL" id="SKBU01000023">
    <property type="protein sequence ID" value="TCJ15619.1"/>
    <property type="molecule type" value="Genomic_DNA"/>
</dbReference>
<accession>A0A4R1BEQ8</accession>
<keyword evidence="5" id="KW-1185">Reference proteome</keyword>
<gene>
    <name evidence="4" type="ORF">E0L93_12420</name>
</gene>
<evidence type="ECO:0000259" key="3">
    <source>
        <dbReference type="Pfam" id="PF23189"/>
    </source>
</evidence>
<dbReference type="PANTHER" id="PTHR31862">
    <property type="entry name" value="UPF0261 DOMAIN PROTEIN (AFU_ORTHOLOGUE AFUA_1G10120)"/>
    <property type="match status" value="1"/>
</dbReference>
<dbReference type="InterPro" id="IPR044122">
    <property type="entry name" value="UPF0261_N"/>
</dbReference>
<feature type="region of interest" description="Disordered" evidence="1">
    <location>
        <begin position="409"/>
        <end position="442"/>
    </location>
</feature>
<dbReference type="Gene3D" id="3.40.50.12020">
    <property type="entry name" value="Uncharacterised protein family UPF0261, NN domain"/>
    <property type="match status" value="1"/>
</dbReference>
<dbReference type="PANTHER" id="PTHR31862:SF1">
    <property type="entry name" value="UPF0261 DOMAIN PROTEIN (AFU_ORTHOLOGUE AFUA_1G10120)"/>
    <property type="match status" value="1"/>
</dbReference>
<dbReference type="Pfam" id="PF06792">
    <property type="entry name" value="UPF0261"/>
    <property type="match status" value="1"/>
</dbReference>
<evidence type="ECO:0000313" key="4">
    <source>
        <dbReference type="EMBL" id="TCJ15619.1"/>
    </source>
</evidence>
<dbReference type="OrthoDB" id="9776369at2"/>
<feature type="domain" description="UPF0261" evidence="3">
    <location>
        <begin position="191"/>
        <end position="403"/>
    </location>
</feature>
<dbReference type="CDD" id="cd15488">
    <property type="entry name" value="Tm-1-like"/>
    <property type="match status" value="1"/>
</dbReference>
<feature type="domain" description="UPF0261" evidence="2">
    <location>
        <begin position="5"/>
        <end position="180"/>
    </location>
</feature>
<dbReference type="Proteomes" id="UP000295244">
    <property type="component" value="Unassembled WGS sequence"/>
</dbReference>
<dbReference type="NCBIfam" id="NF002674">
    <property type="entry name" value="PRK02399.1-2"/>
    <property type="match status" value="1"/>
</dbReference>
<dbReference type="InterPro" id="IPR056778">
    <property type="entry name" value="UPF0261_C"/>
</dbReference>
<dbReference type="InterPro" id="IPR051353">
    <property type="entry name" value="Tobamovirus_resist_UPF0261"/>
</dbReference>
<protein>
    <submittedName>
        <fullName evidence="4">UPF0261 family protein</fullName>
    </submittedName>
</protein>
<dbReference type="PIRSF" id="PIRSF033271">
    <property type="entry name" value="UCP033271"/>
    <property type="match status" value="1"/>
</dbReference>
<dbReference type="InterPro" id="IPR008322">
    <property type="entry name" value="UPF0261"/>
</dbReference>
<evidence type="ECO:0000259" key="2">
    <source>
        <dbReference type="Pfam" id="PF06792"/>
    </source>
</evidence>
<reference evidence="4 5" key="1">
    <citation type="submission" date="2019-03" db="EMBL/GenBank/DDBJ databases">
        <title>Whole genome sequence of a novel Rubrobacter taiwanensis strain, isolated from Yellowstone National Park.</title>
        <authorList>
            <person name="Freed S."/>
            <person name="Ramaley R.F."/>
            <person name="Kyndt J.A."/>
        </authorList>
    </citation>
    <scope>NUCLEOTIDE SEQUENCE [LARGE SCALE GENOMIC DNA]</scope>
    <source>
        <strain evidence="4 5">Yellowstone</strain>
    </source>
</reference>
<comment type="caution">
    <text evidence="4">The sequence shown here is derived from an EMBL/GenBank/DDBJ whole genome shotgun (WGS) entry which is preliminary data.</text>
</comment>
<evidence type="ECO:0000313" key="5">
    <source>
        <dbReference type="Proteomes" id="UP000295244"/>
    </source>
</evidence>
<dbReference type="Pfam" id="PF23189">
    <property type="entry name" value="UPF0261_C"/>
    <property type="match status" value="1"/>
</dbReference>
<dbReference type="RefSeq" id="WP_132692396.1">
    <property type="nucleotide sequence ID" value="NZ_SKBU01000023.1"/>
</dbReference>
<organism evidence="4 5">
    <name type="scientific">Rubrobacter taiwanensis</name>
    <dbReference type="NCBI Taxonomy" id="185139"/>
    <lineage>
        <taxon>Bacteria</taxon>
        <taxon>Bacillati</taxon>
        <taxon>Actinomycetota</taxon>
        <taxon>Rubrobacteria</taxon>
        <taxon>Rubrobacterales</taxon>
        <taxon>Rubrobacteraceae</taxon>
        <taxon>Rubrobacter</taxon>
    </lineage>
</organism>
<evidence type="ECO:0000256" key="1">
    <source>
        <dbReference type="SAM" id="MobiDB-lite"/>
    </source>
</evidence>